<evidence type="ECO:0000313" key="2">
    <source>
        <dbReference type="Proteomes" id="UP000276834"/>
    </source>
</evidence>
<sequence>MWGQGGAWDCFPLGSGRAGEVPRGSGELRVKFPGDSSSSRSADGAEGLARVPEVRGCHRCPLLSQSGQRGFLLPDNLGTIWEQFGNNLGTILWPLKARPDLRNSRAGFFKSKGRRERWEFHHLWSSRASPGLISAAFPEPLSDQDPDVITSNRLSWCHVTSRNSWAAPGSGCSRHGATSSLNNPSAAQGWKILEFSPLPRNSRFPLGPALLG</sequence>
<name>A0A3L8RT17_CHLGU</name>
<dbReference type="AlphaFoldDB" id="A0A3L8RT17"/>
<gene>
    <name evidence="1" type="ORF">DV515_00016231</name>
</gene>
<protein>
    <submittedName>
        <fullName evidence="1">Uncharacterized protein</fullName>
    </submittedName>
</protein>
<dbReference type="EMBL" id="QUSF01000272">
    <property type="protein sequence ID" value="RLV84434.1"/>
    <property type="molecule type" value="Genomic_DNA"/>
</dbReference>
<comment type="caution">
    <text evidence="1">The sequence shown here is derived from an EMBL/GenBank/DDBJ whole genome shotgun (WGS) entry which is preliminary data.</text>
</comment>
<dbReference type="Proteomes" id="UP000276834">
    <property type="component" value="Unassembled WGS sequence"/>
</dbReference>
<accession>A0A3L8RT17</accession>
<keyword evidence="2" id="KW-1185">Reference proteome</keyword>
<reference evidence="1 2" key="1">
    <citation type="journal article" date="2018" name="Proc. R. Soc. B">
        <title>A non-coding region near Follistatin controls head colour polymorphism in the Gouldian finch.</title>
        <authorList>
            <person name="Toomey M.B."/>
            <person name="Marques C.I."/>
            <person name="Andrade P."/>
            <person name="Araujo P.M."/>
            <person name="Sabatino S."/>
            <person name="Gazda M.A."/>
            <person name="Afonso S."/>
            <person name="Lopes R.J."/>
            <person name="Corbo J.C."/>
            <person name="Carneiro M."/>
        </authorList>
    </citation>
    <scope>NUCLEOTIDE SEQUENCE [LARGE SCALE GENOMIC DNA]</scope>
    <source>
        <strain evidence="1">Red01</strain>
        <tissue evidence="1">Muscle</tissue>
    </source>
</reference>
<proteinExistence type="predicted"/>
<organism evidence="1 2">
    <name type="scientific">Chloebia gouldiae</name>
    <name type="common">Gouldian finch</name>
    <name type="synonym">Erythrura gouldiae</name>
    <dbReference type="NCBI Taxonomy" id="44316"/>
    <lineage>
        <taxon>Eukaryota</taxon>
        <taxon>Metazoa</taxon>
        <taxon>Chordata</taxon>
        <taxon>Craniata</taxon>
        <taxon>Vertebrata</taxon>
        <taxon>Euteleostomi</taxon>
        <taxon>Archelosauria</taxon>
        <taxon>Archosauria</taxon>
        <taxon>Dinosauria</taxon>
        <taxon>Saurischia</taxon>
        <taxon>Theropoda</taxon>
        <taxon>Coelurosauria</taxon>
        <taxon>Aves</taxon>
        <taxon>Neognathae</taxon>
        <taxon>Neoaves</taxon>
        <taxon>Telluraves</taxon>
        <taxon>Australaves</taxon>
        <taxon>Passeriformes</taxon>
        <taxon>Passeroidea</taxon>
        <taxon>Passeridae</taxon>
        <taxon>Chloebia</taxon>
    </lineage>
</organism>
<evidence type="ECO:0000313" key="1">
    <source>
        <dbReference type="EMBL" id="RLV84434.1"/>
    </source>
</evidence>